<protein>
    <recommendedName>
        <fullName evidence="3">UPAR/Ly6 domain-containing protein</fullName>
    </recommendedName>
</protein>
<organism evidence="1 2">
    <name type="scientific">Seriola lalandi dorsalis</name>
    <dbReference type="NCBI Taxonomy" id="1841481"/>
    <lineage>
        <taxon>Eukaryota</taxon>
        <taxon>Metazoa</taxon>
        <taxon>Chordata</taxon>
        <taxon>Craniata</taxon>
        <taxon>Vertebrata</taxon>
        <taxon>Euteleostomi</taxon>
        <taxon>Actinopterygii</taxon>
        <taxon>Neopterygii</taxon>
        <taxon>Teleostei</taxon>
        <taxon>Neoteleostei</taxon>
        <taxon>Acanthomorphata</taxon>
        <taxon>Carangaria</taxon>
        <taxon>Carangiformes</taxon>
        <taxon>Carangidae</taxon>
        <taxon>Seriola</taxon>
    </lineage>
</organism>
<proteinExistence type="predicted"/>
<keyword evidence="2" id="KW-1185">Reference proteome</keyword>
<reference evidence="1" key="2">
    <citation type="submission" date="2025-09" db="UniProtKB">
        <authorList>
            <consortium name="Ensembl"/>
        </authorList>
    </citation>
    <scope>IDENTIFICATION</scope>
</reference>
<dbReference type="SUPFAM" id="SSF57302">
    <property type="entry name" value="Snake toxin-like"/>
    <property type="match status" value="1"/>
</dbReference>
<dbReference type="Ensembl" id="ENSSLDT00000032472.1">
    <property type="protein sequence ID" value="ENSSLDP00000031568.1"/>
    <property type="gene ID" value="ENSSLDG00000024256.1"/>
</dbReference>
<accession>A0A3B4YTA7</accession>
<name>A0A3B4YTA7_SERLL</name>
<dbReference type="AlphaFoldDB" id="A0A3B4YTA7"/>
<dbReference type="InterPro" id="IPR045860">
    <property type="entry name" value="Snake_toxin-like_sf"/>
</dbReference>
<reference evidence="1" key="1">
    <citation type="submission" date="2025-08" db="UniProtKB">
        <authorList>
            <consortium name="Ensembl"/>
        </authorList>
    </citation>
    <scope>IDENTIFICATION</scope>
</reference>
<evidence type="ECO:0008006" key="3">
    <source>
        <dbReference type="Google" id="ProtNLM"/>
    </source>
</evidence>
<dbReference type="Proteomes" id="UP000261360">
    <property type="component" value="Unplaced"/>
</dbReference>
<evidence type="ECO:0000313" key="1">
    <source>
        <dbReference type="Ensembl" id="ENSSLDP00000031568.1"/>
    </source>
</evidence>
<evidence type="ECO:0000313" key="2">
    <source>
        <dbReference type="Proteomes" id="UP000261360"/>
    </source>
</evidence>
<sequence>QTLTWTVGSLLVSLTTAPLWQWLLQVGARYISLYLHLQTQGCLASSLCNQTETGSLLTAGYTVNRTCCSTDCCNGAASIQFSLTAALGAALLAVWSNLSL</sequence>
<dbReference type="GeneTree" id="ENSGT00940000177553"/>